<protein>
    <recommendedName>
        <fullName evidence="3">Transposase</fullName>
    </recommendedName>
</protein>
<accession>A0ABS8WTI4</accession>
<feature type="non-terminal residue" evidence="1">
    <location>
        <position position="1"/>
    </location>
</feature>
<dbReference type="PANTHER" id="PTHR48451:SF1">
    <property type="entry name" value="DUF4218 DOMAIN-CONTAINING PROTEIN"/>
    <property type="match status" value="1"/>
</dbReference>
<evidence type="ECO:0008006" key="3">
    <source>
        <dbReference type="Google" id="ProtNLM"/>
    </source>
</evidence>
<dbReference type="EMBL" id="JACEIK010011145">
    <property type="protein sequence ID" value="MCE3215488.1"/>
    <property type="molecule type" value="Genomic_DNA"/>
</dbReference>
<organism evidence="1 2">
    <name type="scientific">Datura stramonium</name>
    <name type="common">Jimsonweed</name>
    <name type="synonym">Common thornapple</name>
    <dbReference type="NCBI Taxonomy" id="4076"/>
    <lineage>
        <taxon>Eukaryota</taxon>
        <taxon>Viridiplantae</taxon>
        <taxon>Streptophyta</taxon>
        <taxon>Embryophyta</taxon>
        <taxon>Tracheophyta</taxon>
        <taxon>Spermatophyta</taxon>
        <taxon>Magnoliopsida</taxon>
        <taxon>eudicotyledons</taxon>
        <taxon>Gunneridae</taxon>
        <taxon>Pentapetalae</taxon>
        <taxon>asterids</taxon>
        <taxon>lamiids</taxon>
        <taxon>Solanales</taxon>
        <taxon>Solanaceae</taxon>
        <taxon>Solanoideae</taxon>
        <taxon>Datureae</taxon>
        <taxon>Datura</taxon>
    </lineage>
</organism>
<reference evidence="1 2" key="1">
    <citation type="journal article" date="2021" name="BMC Genomics">
        <title>Datura genome reveals duplications of psychoactive alkaloid biosynthetic genes and high mutation rate following tissue culture.</title>
        <authorList>
            <person name="Rajewski A."/>
            <person name="Carter-House D."/>
            <person name="Stajich J."/>
            <person name="Litt A."/>
        </authorList>
    </citation>
    <scope>NUCLEOTIDE SEQUENCE [LARGE SCALE GENOMIC DNA]</scope>
    <source>
        <strain evidence="1">AR-01</strain>
    </source>
</reference>
<keyword evidence="2" id="KW-1185">Reference proteome</keyword>
<evidence type="ECO:0000313" key="2">
    <source>
        <dbReference type="Proteomes" id="UP000823775"/>
    </source>
</evidence>
<evidence type="ECO:0000313" key="1">
    <source>
        <dbReference type="EMBL" id="MCE3215488.1"/>
    </source>
</evidence>
<sequence>EQIAEIKRLHRKCRLTQHQLDRLHLDTFNEWFKEKVKELEDTSNIPKDVQFLSKGPTYIARRFKEFNSSSTEQGKEKPSLCRRIHQKLFVPSTLEERKVCGLTLLKDIWKLPPGKTIVVPFNSCNQAIGKMVASLQAF</sequence>
<dbReference type="Proteomes" id="UP000823775">
    <property type="component" value="Unassembled WGS sequence"/>
</dbReference>
<dbReference type="PANTHER" id="PTHR48451">
    <property type="entry name" value="DUF4218 DOMAIN-CONTAINING PROTEIN"/>
    <property type="match status" value="1"/>
</dbReference>
<proteinExistence type="predicted"/>
<comment type="caution">
    <text evidence="1">The sequence shown here is derived from an EMBL/GenBank/DDBJ whole genome shotgun (WGS) entry which is preliminary data.</text>
</comment>
<gene>
    <name evidence="1" type="ORF">HAX54_002572</name>
</gene>
<name>A0ABS8WTI4_DATST</name>